<dbReference type="Pfam" id="PF04641">
    <property type="entry name" value="Rtf2"/>
    <property type="match status" value="1"/>
</dbReference>
<evidence type="ECO:0000256" key="8">
    <source>
        <dbReference type="ARBA" id="ARBA00023125"/>
    </source>
</evidence>
<dbReference type="PROSITE" id="PS50157">
    <property type="entry name" value="ZINC_FINGER_C2H2_2"/>
    <property type="match status" value="3"/>
</dbReference>
<proteinExistence type="inferred from homology"/>
<evidence type="ECO:0000256" key="2">
    <source>
        <dbReference type="ARBA" id="ARBA00006991"/>
    </source>
</evidence>
<dbReference type="SUPFAM" id="SSF57667">
    <property type="entry name" value="beta-beta-alpha zinc fingers"/>
    <property type="match status" value="2"/>
</dbReference>
<dbReference type="GO" id="GO:0008270">
    <property type="term" value="F:zinc ion binding"/>
    <property type="evidence" value="ECO:0007669"/>
    <property type="project" value="UniProtKB-KW"/>
</dbReference>
<dbReference type="GO" id="GO:0005634">
    <property type="term" value="C:nucleus"/>
    <property type="evidence" value="ECO:0007669"/>
    <property type="project" value="UniProtKB-SubCell"/>
</dbReference>
<dbReference type="Proteomes" id="UP000828390">
    <property type="component" value="Unassembled WGS sequence"/>
</dbReference>
<dbReference type="FunFam" id="3.30.160.60:FF:001156">
    <property type="entry name" value="Zinc finger protein 407"/>
    <property type="match status" value="1"/>
</dbReference>
<dbReference type="GO" id="GO:0000981">
    <property type="term" value="F:DNA-binding transcription factor activity, RNA polymerase II-specific"/>
    <property type="evidence" value="ECO:0007669"/>
    <property type="project" value="TreeGrafter"/>
</dbReference>
<keyword evidence="10" id="KW-0539">Nucleus</keyword>
<protein>
    <recommendedName>
        <fullName evidence="12">C2H2-type domain-containing protein</fullName>
    </recommendedName>
</protein>
<feature type="domain" description="C2H2-type" evidence="12">
    <location>
        <begin position="129"/>
        <end position="156"/>
    </location>
</feature>
<reference evidence="13" key="1">
    <citation type="journal article" date="2019" name="bioRxiv">
        <title>The Genome of the Zebra Mussel, Dreissena polymorpha: A Resource for Invasive Species Research.</title>
        <authorList>
            <person name="McCartney M.A."/>
            <person name="Auch B."/>
            <person name="Kono T."/>
            <person name="Mallez S."/>
            <person name="Zhang Y."/>
            <person name="Obille A."/>
            <person name="Becker A."/>
            <person name="Abrahante J.E."/>
            <person name="Garbe J."/>
            <person name="Badalamenti J.P."/>
            <person name="Herman A."/>
            <person name="Mangelson H."/>
            <person name="Liachko I."/>
            <person name="Sullivan S."/>
            <person name="Sone E.D."/>
            <person name="Koren S."/>
            <person name="Silverstein K.A.T."/>
            <person name="Beckman K.B."/>
            <person name="Gohl D.M."/>
        </authorList>
    </citation>
    <scope>NUCLEOTIDE SEQUENCE</scope>
    <source>
        <strain evidence="13">Duluth1</strain>
        <tissue evidence="13">Whole animal</tissue>
    </source>
</reference>
<keyword evidence="5 11" id="KW-0863">Zinc-finger</keyword>
<keyword evidence="3" id="KW-0479">Metal-binding</keyword>
<dbReference type="AlphaFoldDB" id="A0A9D4BH32"/>
<comment type="similarity">
    <text evidence="2">Belongs to the krueppel C2H2-type zinc-finger protein family.</text>
</comment>
<comment type="caution">
    <text evidence="13">The sequence shown here is derived from an EMBL/GenBank/DDBJ whole genome shotgun (WGS) entry which is preliminary data.</text>
</comment>
<dbReference type="PANTHER" id="PTHR24394:SF29">
    <property type="entry name" value="MYONEURIN"/>
    <property type="match status" value="1"/>
</dbReference>
<evidence type="ECO:0000256" key="6">
    <source>
        <dbReference type="ARBA" id="ARBA00022833"/>
    </source>
</evidence>
<reference evidence="13" key="2">
    <citation type="submission" date="2020-11" db="EMBL/GenBank/DDBJ databases">
        <authorList>
            <person name="McCartney M.A."/>
            <person name="Auch B."/>
            <person name="Kono T."/>
            <person name="Mallez S."/>
            <person name="Becker A."/>
            <person name="Gohl D.M."/>
            <person name="Silverstein K.A.T."/>
            <person name="Koren S."/>
            <person name="Bechman K.B."/>
            <person name="Herman A."/>
            <person name="Abrahante J.E."/>
            <person name="Garbe J."/>
        </authorList>
    </citation>
    <scope>NUCLEOTIDE SEQUENCE</scope>
    <source>
        <strain evidence="13">Duluth1</strain>
        <tissue evidence="13">Whole animal</tissue>
    </source>
</reference>
<keyword evidence="7" id="KW-0805">Transcription regulation</keyword>
<keyword evidence="8" id="KW-0238">DNA-binding</keyword>
<dbReference type="EMBL" id="JAIWYP010000016">
    <property type="protein sequence ID" value="KAH3694777.1"/>
    <property type="molecule type" value="Genomic_DNA"/>
</dbReference>
<dbReference type="PANTHER" id="PTHR24394">
    <property type="entry name" value="ZINC FINGER PROTEIN"/>
    <property type="match status" value="1"/>
</dbReference>
<organism evidence="13 14">
    <name type="scientific">Dreissena polymorpha</name>
    <name type="common">Zebra mussel</name>
    <name type="synonym">Mytilus polymorpha</name>
    <dbReference type="NCBI Taxonomy" id="45954"/>
    <lineage>
        <taxon>Eukaryota</taxon>
        <taxon>Metazoa</taxon>
        <taxon>Spiralia</taxon>
        <taxon>Lophotrochozoa</taxon>
        <taxon>Mollusca</taxon>
        <taxon>Bivalvia</taxon>
        <taxon>Autobranchia</taxon>
        <taxon>Heteroconchia</taxon>
        <taxon>Euheterodonta</taxon>
        <taxon>Imparidentia</taxon>
        <taxon>Neoheterodontei</taxon>
        <taxon>Myida</taxon>
        <taxon>Dreissenoidea</taxon>
        <taxon>Dreissenidae</taxon>
        <taxon>Dreissena</taxon>
    </lineage>
</organism>
<dbReference type="GO" id="GO:0003677">
    <property type="term" value="F:DNA binding"/>
    <property type="evidence" value="ECO:0007669"/>
    <property type="project" value="UniProtKB-KW"/>
</dbReference>
<evidence type="ECO:0000313" key="13">
    <source>
        <dbReference type="EMBL" id="KAH3694777.1"/>
    </source>
</evidence>
<dbReference type="Pfam" id="PF00096">
    <property type="entry name" value="zf-C2H2"/>
    <property type="match status" value="3"/>
</dbReference>
<dbReference type="InterPro" id="IPR013087">
    <property type="entry name" value="Znf_C2H2_type"/>
</dbReference>
<comment type="subcellular location">
    <subcellularLocation>
        <location evidence="1">Nucleus</location>
    </subcellularLocation>
</comment>
<evidence type="ECO:0000256" key="5">
    <source>
        <dbReference type="ARBA" id="ARBA00022771"/>
    </source>
</evidence>
<gene>
    <name evidence="13" type="ORF">DPMN_082218</name>
</gene>
<keyword evidence="4" id="KW-0677">Repeat</keyword>
<evidence type="ECO:0000256" key="7">
    <source>
        <dbReference type="ARBA" id="ARBA00023015"/>
    </source>
</evidence>
<evidence type="ECO:0000256" key="9">
    <source>
        <dbReference type="ARBA" id="ARBA00023163"/>
    </source>
</evidence>
<accession>A0A9D4BH32</accession>
<evidence type="ECO:0000256" key="10">
    <source>
        <dbReference type="ARBA" id="ARBA00023242"/>
    </source>
</evidence>
<sequence length="182" mass="20614">MGCDGGTIPKRDELIRTKQKPEQKDKAADLAARWKHCAISQEPLREPVMACELGSHLISHSNEDDMCIMDVSEVDSVLDLLGEQDEEEKLGCSIHGVEKPFPCEQCGKKFSTKDDLNRHVRREVAAKQFTCSICNATLREKIDLQAHLATHNGEKNFACDMCEKRYRHRSSLSKHRSAKHRA</sequence>
<evidence type="ECO:0000256" key="3">
    <source>
        <dbReference type="ARBA" id="ARBA00022723"/>
    </source>
</evidence>
<feature type="domain" description="C2H2-type" evidence="12">
    <location>
        <begin position="101"/>
        <end position="128"/>
    </location>
</feature>
<name>A0A9D4BH32_DREPO</name>
<evidence type="ECO:0000256" key="4">
    <source>
        <dbReference type="ARBA" id="ARBA00022737"/>
    </source>
</evidence>
<dbReference type="Gene3D" id="3.30.160.60">
    <property type="entry name" value="Classic Zinc Finger"/>
    <property type="match status" value="3"/>
</dbReference>
<evidence type="ECO:0000256" key="11">
    <source>
        <dbReference type="PROSITE-ProRule" id="PRU00042"/>
    </source>
</evidence>
<keyword evidence="6" id="KW-0862">Zinc</keyword>
<keyword evidence="14" id="KW-1185">Reference proteome</keyword>
<dbReference type="PROSITE" id="PS00028">
    <property type="entry name" value="ZINC_FINGER_C2H2_1"/>
    <property type="match status" value="2"/>
</dbReference>
<evidence type="ECO:0000256" key="1">
    <source>
        <dbReference type="ARBA" id="ARBA00004123"/>
    </source>
</evidence>
<feature type="domain" description="C2H2-type" evidence="12">
    <location>
        <begin position="157"/>
        <end position="182"/>
    </location>
</feature>
<evidence type="ECO:0000313" key="14">
    <source>
        <dbReference type="Proteomes" id="UP000828390"/>
    </source>
</evidence>
<dbReference type="FunFam" id="3.30.160.60:FF:000446">
    <property type="entry name" value="Zinc finger protein"/>
    <property type="match status" value="1"/>
</dbReference>
<dbReference type="SMART" id="SM00355">
    <property type="entry name" value="ZnF_C2H2"/>
    <property type="match status" value="3"/>
</dbReference>
<dbReference type="InterPro" id="IPR036236">
    <property type="entry name" value="Znf_C2H2_sf"/>
</dbReference>
<evidence type="ECO:0000259" key="12">
    <source>
        <dbReference type="PROSITE" id="PS50157"/>
    </source>
</evidence>
<keyword evidence="9" id="KW-0804">Transcription</keyword>